<name>A0A9Q1C1C6_HOLLE</name>
<dbReference type="EMBL" id="JAIZAY010000008">
    <property type="protein sequence ID" value="KAJ8036797.1"/>
    <property type="molecule type" value="Genomic_DNA"/>
</dbReference>
<keyword evidence="2" id="KW-1185">Reference proteome</keyword>
<protein>
    <submittedName>
        <fullName evidence="1">Uncharacterized protein</fullName>
    </submittedName>
</protein>
<evidence type="ECO:0000313" key="2">
    <source>
        <dbReference type="Proteomes" id="UP001152320"/>
    </source>
</evidence>
<accession>A0A9Q1C1C6</accession>
<dbReference type="Proteomes" id="UP001152320">
    <property type="component" value="Chromosome 8"/>
</dbReference>
<reference evidence="1" key="1">
    <citation type="submission" date="2021-10" db="EMBL/GenBank/DDBJ databases">
        <title>Tropical sea cucumber genome reveals ecological adaptation and Cuvierian tubules defense mechanism.</title>
        <authorList>
            <person name="Chen T."/>
        </authorList>
    </citation>
    <scope>NUCLEOTIDE SEQUENCE</scope>
    <source>
        <strain evidence="1">Nanhai2018</strain>
        <tissue evidence="1">Muscle</tissue>
    </source>
</reference>
<gene>
    <name evidence="1" type="ORF">HOLleu_17435</name>
</gene>
<organism evidence="1 2">
    <name type="scientific">Holothuria leucospilota</name>
    <name type="common">Black long sea cucumber</name>
    <name type="synonym">Mertensiothuria leucospilota</name>
    <dbReference type="NCBI Taxonomy" id="206669"/>
    <lineage>
        <taxon>Eukaryota</taxon>
        <taxon>Metazoa</taxon>
        <taxon>Echinodermata</taxon>
        <taxon>Eleutherozoa</taxon>
        <taxon>Echinozoa</taxon>
        <taxon>Holothuroidea</taxon>
        <taxon>Aspidochirotacea</taxon>
        <taxon>Aspidochirotida</taxon>
        <taxon>Holothuriidae</taxon>
        <taxon>Holothuria</taxon>
    </lineage>
</organism>
<dbReference type="OrthoDB" id="10065076at2759"/>
<dbReference type="AlphaFoldDB" id="A0A9Q1C1C6"/>
<proteinExistence type="predicted"/>
<sequence length="261" mass="29939">MAVAYTPQAVYNQFPQHQQPVACMYSQQEYNDESESESDFESDIDMESEEIDDYTEEDDVEPTVTDRLLDFAETVSRDIQKYFSKRKILEEKSEKYKNSESGTKQLSGREQYYADLMKVVEGENTVEPSRQPVEQSRIILYNGDNRDKPSGKTKDSTGLGGLEDLFVYAKQSNYSYMLTSDITIGMAGCKETKTNSHREMLPWKRRNLPSSFFMEPNSGKRQSLDYSSNETPDFSDLMANIADEDTVHIPQPTPMMCQACR</sequence>
<comment type="caution">
    <text evidence="1">The sequence shown here is derived from an EMBL/GenBank/DDBJ whole genome shotgun (WGS) entry which is preliminary data.</text>
</comment>
<evidence type="ECO:0000313" key="1">
    <source>
        <dbReference type="EMBL" id="KAJ8036797.1"/>
    </source>
</evidence>